<feature type="compositionally biased region" description="Polar residues" evidence="3">
    <location>
        <begin position="1017"/>
        <end position="1027"/>
    </location>
</feature>
<dbReference type="InterPro" id="IPR043159">
    <property type="entry name" value="Lectin_gal-bd_sf"/>
</dbReference>
<keyword evidence="1" id="KW-1015">Disulfide bond</keyword>
<feature type="region of interest" description="Disordered" evidence="3">
    <location>
        <begin position="1438"/>
        <end position="1459"/>
    </location>
</feature>
<dbReference type="Gene3D" id="2.60.120.290">
    <property type="entry name" value="Spermadhesin, CUB domain"/>
    <property type="match status" value="1"/>
</dbReference>
<keyword evidence="5" id="KW-0732">Signal</keyword>
<evidence type="ECO:0000313" key="8">
    <source>
        <dbReference type="Proteomes" id="UP000663879"/>
    </source>
</evidence>
<organism evidence="7 8">
    <name type="scientific">Brachionus calyciflorus</name>
    <dbReference type="NCBI Taxonomy" id="104777"/>
    <lineage>
        <taxon>Eukaryota</taxon>
        <taxon>Metazoa</taxon>
        <taxon>Spiralia</taxon>
        <taxon>Gnathifera</taxon>
        <taxon>Rotifera</taxon>
        <taxon>Eurotatoria</taxon>
        <taxon>Monogononta</taxon>
        <taxon>Pseudotrocha</taxon>
        <taxon>Ploima</taxon>
        <taxon>Brachionidae</taxon>
        <taxon>Brachionus</taxon>
    </lineage>
</organism>
<dbReference type="SMART" id="SM00042">
    <property type="entry name" value="CUB"/>
    <property type="match status" value="1"/>
</dbReference>
<evidence type="ECO:0000256" key="2">
    <source>
        <dbReference type="PROSITE-ProRule" id="PRU00059"/>
    </source>
</evidence>
<dbReference type="InterPro" id="IPR000859">
    <property type="entry name" value="CUB_dom"/>
</dbReference>
<feature type="signal peptide" evidence="5">
    <location>
        <begin position="1"/>
        <end position="26"/>
    </location>
</feature>
<keyword evidence="4" id="KW-0812">Transmembrane</keyword>
<feature type="compositionally biased region" description="Acidic residues" evidence="3">
    <location>
        <begin position="1741"/>
        <end position="1753"/>
    </location>
</feature>
<feature type="transmembrane region" description="Helical" evidence="4">
    <location>
        <begin position="1561"/>
        <end position="1582"/>
    </location>
</feature>
<proteinExistence type="predicted"/>
<evidence type="ECO:0000256" key="1">
    <source>
        <dbReference type="ARBA" id="ARBA00023157"/>
    </source>
</evidence>
<feature type="region of interest" description="Disordered" evidence="3">
    <location>
        <begin position="1017"/>
        <end position="1040"/>
    </location>
</feature>
<dbReference type="Gene3D" id="2.60.120.740">
    <property type="match status" value="1"/>
</dbReference>
<dbReference type="EMBL" id="CAJNOC010000989">
    <property type="protein sequence ID" value="CAF0824560.1"/>
    <property type="molecule type" value="Genomic_DNA"/>
</dbReference>
<protein>
    <recommendedName>
        <fullName evidence="6">CUB domain-containing protein</fullName>
    </recommendedName>
</protein>
<evidence type="ECO:0000256" key="3">
    <source>
        <dbReference type="SAM" id="MobiDB-lite"/>
    </source>
</evidence>
<comment type="caution">
    <text evidence="7">The sequence shown here is derived from an EMBL/GenBank/DDBJ whole genome shotgun (WGS) entry which is preliminary data.</text>
</comment>
<feature type="region of interest" description="Disordered" evidence="3">
    <location>
        <begin position="435"/>
        <end position="480"/>
    </location>
</feature>
<reference evidence="7" key="1">
    <citation type="submission" date="2021-02" db="EMBL/GenBank/DDBJ databases">
        <authorList>
            <person name="Nowell W R."/>
        </authorList>
    </citation>
    <scope>NUCLEOTIDE SEQUENCE</scope>
    <source>
        <strain evidence="7">Ploen Becks lab</strain>
    </source>
</reference>
<comment type="caution">
    <text evidence="2">Lacks conserved residue(s) required for the propagation of feature annotation.</text>
</comment>
<feature type="domain" description="CUB" evidence="6">
    <location>
        <begin position="157"/>
        <end position="274"/>
    </location>
</feature>
<feature type="compositionally biased region" description="Acidic residues" evidence="3">
    <location>
        <begin position="458"/>
        <end position="473"/>
    </location>
</feature>
<feature type="transmembrane region" description="Helical" evidence="4">
    <location>
        <begin position="962"/>
        <end position="986"/>
    </location>
</feature>
<evidence type="ECO:0000256" key="4">
    <source>
        <dbReference type="SAM" id="Phobius"/>
    </source>
</evidence>
<feature type="compositionally biased region" description="Polar residues" evidence="3">
    <location>
        <begin position="1438"/>
        <end position="1448"/>
    </location>
</feature>
<keyword evidence="4" id="KW-1133">Transmembrane helix</keyword>
<dbReference type="InterPro" id="IPR035914">
    <property type="entry name" value="Sperma_CUB_dom_sf"/>
</dbReference>
<dbReference type="CDD" id="cd22823">
    <property type="entry name" value="Gal_Rha_Lectin"/>
    <property type="match status" value="1"/>
</dbReference>
<keyword evidence="4" id="KW-0472">Membrane</keyword>
<feature type="region of interest" description="Disordered" evidence="3">
    <location>
        <begin position="1698"/>
        <end position="1762"/>
    </location>
</feature>
<name>A0A813U9I9_9BILA</name>
<feature type="compositionally biased region" description="Basic and acidic residues" evidence="3">
    <location>
        <begin position="1449"/>
        <end position="1459"/>
    </location>
</feature>
<dbReference type="OrthoDB" id="431034at2759"/>
<keyword evidence="8" id="KW-1185">Reference proteome</keyword>
<dbReference type="Proteomes" id="UP000663879">
    <property type="component" value="Unassembled WGS sequence"/>
</dbReference>
<evidence type="ECO:0000313" key="7">
    <source>
        <dbReference type="EMBL" id="CAF0824560.1"/>
    </source>
</evidence>
<sequence length="1762" mass="200025">MVLLKIFSNLCAVIICLYNFPGVVKALETERYTTFVDVGSTIYVQSLCLIAESTQIQMQCPSSDRIKIIQTLYGYNPAYDFKTNANIDTCSLGIKDCNFDKDHGVDNECTGKNSCIITINKERVMNESLLVGQACKSYNYLQINYQCLPNLPTKDICGSSRSELSHAYIVTPGFPNKLTAGSNCECTLTSNFENGQILLRRLDMKLPNDRENQNCGDTFLEINENNKSTEKKCGYVREAGSIFGSGSNKIKLNFATGSNDNFNDAGFWLEVLASPPKENHVIEIVCNSGSNQATIDNFFGIKSLEIIQKLKQIHEKLRRINKTLTYQNISQKLSDKTQQFLVKNNKKFLNMTSNIGILKKLNTKTSKEENVKNTESTISQEELETEIENFFQSKDDIIKQLEIKDQAKNEGRKIQSKNPLVDALSLVKNKKPNLLDRNSKVKQVNKSTKSSKKTVTTDEPDETKEEEFDETEEKNEPENEIVKELDSLNEELEIGEKILSKEEDIPIELTKSNISETLADLIVEKPTQQNHIPKHRQAPSLLNANAQRQDIFRPGGQANSNKDLKFPIHHQRKHTFIKRLKPLYRTSRSIESTEYPSQTVEHKPPAEWLQPFQFKYEDSTEFQLSSSTKKQHTKMSKITRKTITTTTSESSKITFTKILYDNLENVTANLNETVLNRETMRNCDKNLTKLTVFYSNTDKLNCFETQFNQSLLKCIDDLLETKLMLKIGILYYVQLQPLFISKNKMNCFDSKNNSIDWSMVTGPAKIEDEYEDETNNSLDYSTTRKSELSTSAESEGFLSDSENLKNSFTCTFITKKSTNRKKLIWKLYLIPKNQTCLQMNDIQSLSKINELKNFDLGNFGMFTTSVNTKKIPSTTTTLNNISNINSINNNQEPQSQESDRYNDDIKSISHSTPFIKSKIFKNKTNDIFLRKINFFFPNFFGITIGQTAKPFFQLPSFLTNKFILMILIASSFGFILLANGILYIILKTKKSATNNNFSMSMNNRLLQNYLDLSVNSENSTKTKPNQNTKRKGKLKSSSANSDTATIIDSCSDVRTIDDQNDYQYNQNDRKIDTIEHIQMNNSENFNSISGVISGMDSRLNMNQFNSNSIRPSVDDLLNVSSIEINRIPSVKKPIYSVSTIATQADMDKGTIVAERKDFKYRNQDMSDVESQILSIELDCYASVGDWCTNSKINQGQNLKSSASVTVNDYVAFKNCLNFQLQAAKAMASKLEDQSISPIIHEFNSDSKNHPIKNRMIVRISSIKSTSNRSLEDTKESALISQTEEDGFKFTPASSSSFLIEPSKNLPKLIYEAYQTALNASYSNSKNPDEFLKSFQNNLYMNLDSIPNFKSIHGSLMNSKEFIENFLRVNLVKNTEKEREIGFKQSSTLNTILDGNESCSSSRLEESFMRCYQANSDSKFQKDPNMIYSQVESDGESFKSSYMSTNSNLPEKKNESTSSVDKEVSAYNLPENFGLNKAEKFRKMLDQEKELLELHRKVKNSEPTETPQKIFQKHDLQVLANFQDEEYSTDEYNYINNQPIVNEDEYASSSNESKNVRFSDNVTVFVGLGISVALVAFIINAAICYSCHNNRSADIQQFRNSVLGKRKFTIDVGNIGSLRFSELKETLADIPAKLKNFVYKTMGRNNQPKNEEAYYEGSYSDGPNYNGFGSISRASSFSRSERGMYNSGVESEYNASILSDSCSVSTPPPLPPPPPPQIPPPVPEKTYQSANKALSKKKVQKEEDDYMSEEDASEIDYKTREKY</sequence>
<feature type="chain" id="PRO_5032410033" description="CUB domain-containing protein" evidence="5">
    <location>
        <begin position="27"/>
        <end position="1762"/>
    </location>
</feature>
<feature type="compositionally biased region" description="Pro residues" evidence="3">
    <location>
        <begin position="1705"/>
        <end position="1722"/>
    </location>
</feature>
<dbReference type="SUPFAM" id="SSF49854">
    <property type="entry name" value="Spermadhesin, CUB domain"/>
    <property type="match status" value="1"/>
</dbReference>
<evidence type="ECO:0000256" key="5">
    <source>
        <dbReference type="SAM" id="SignalP"/>
    </source>
</evidence>
<evidence type="ECO:0000259" key="6">
    <source>
        <dbReference type="PROSITE" id="PS01180"/>
    </source>
</evidence>
<gene>
    <name evidence="7" type="ORF">OXX778_LOCUS7650</name>
</gene>
<accession>A0A813U9I9</accession>
<dbReference type="PROSITE" id="PS01180">
    <property type="entry name" value="CUB"/>
    <property type="match status" value="1"/>
</dbReference>